<dbReference type="SUPFAM" id="SSF53448">
    <property type="entry name" value="Nucleotide-diphospho-sugar transferases"/>
    <property type="match status" value="1"/>
</dbReference>
<proteinExistence type="predicted"/>
<keyword evidence="7" id="KW-1133">Transmembrane helix</keyword>
<accession>A0ABM9AE87</accession>
<evidence type="ECO:0000256" key="4">
    <source>
        <dbReference type="ARBA" id="ARBA00022679"/>
    </source>
</evidence>
<protein>
    <recommendedName>
        <fullName evidence="8">Glycosyltransferase 2-like domain-containing protein</fullName>
    </recommendedName>
</protein>
<evidence type="ECO:0000256" key="6">
    <source>
        <dbReference type="ARBA" id="ARBA00023315"/>
    </source>
</evidence>
<name>A0ABM9AE87_9GAMM</name>
<keyword evidence="6" id="KW-0012">Acyltransferase</keyword>
<evidence type="ECO:0000256" key="1">
    <source>
        <dbReference type="ARBA" id="ARBA00004533"/>
    </source>
</evidence>
<feature type="domain" description="Glycosyltransferase 2-like" evidence="8">
    <location>
        <begin position="8"/>
        <end position="136"/>
    </location>
</feature>
<dbReference type="Proteomes" id="UP000838100">
    <property type="component" value="Unassembled WGS sequence"/>
</dbReference>
<dbReference type="CDD" id="cd04179">
    <property type="entry name" value="DPM_DPG-synthase_like"/>
    <property type="match status" value="1"/>
</dbReference>
<keyword evidence="3" id="KW-0997">Cell inner membrane</keyword>
<dbReference type="InterPro" id="IPR001173">
    <property type="entry name" value="Glyco_trans_2-like"/>
</dbReference>
<comment type="caution">
    <text evidence="9">The sequence shown here is derived from an EMBL/GenBank/DDBJ whole genome shotgun (WGS) entry which is preliminary data.</text>
</comment>
<reference evidence="9" key="1">
    <citation type="submission" date="2021-12" db="EMBL/GenBank/DDBJ databases">
        <authorList>
            <person name="Rodrigo-Torres L."/>
            <person name="Arahal R. D."/>
            <person name="Lucena T."/>
        </authorList>
    </citation>
    <scope>NUCLEOTIDE SEQUENCE</scope>
    <source>
        <strain evidence="9">CECT 8267</strain>
    </source>
</reference>
<keyword evidence="5 7" id="KW-0472">Membrane</keyword>
<evidence type="ECO:0000313" key="10">
    <source>
        <dbReference type="Proteomes" id="UP000838100"/>
    </source>
</evidence>
<dbReference type="CDD" id="cd07984">
    <property type="entry name" value="LPLAT_LABLAT-like"/>
    <property type="match status" value="1"/>
</dbReference>
<dbReference type="Pfam" id="PF00535">
    <property type="entry name" value="Glycos_transf_2"/>
    <property type="match status" value="1"/>
</dbReference>
<keyword evidence="2" id="KW-1003">Cell membrane</keyword>
<feature type="transmembrane region" description="Helical" evidence="7">
    <location>
        <begin position="474"/>
        <end position="493"/>
    </location>
</feature>
<comment type="subcellular location">
    <subcellularLocation>
        <location evidence="1">Cell inner membrane</location>
    </subcellularLocation>
</comment>
<evidence type="ECO:0000256" key="7">
    <source>
        <dbReference type="SAM" id="Phobius"/>
    </source>
</evidence>
<organism evidence="9 10">
    <name type="scientific">Sinobacterium norvegicum</name>
    <dbReference type="NCBI Taxonomy" id="1641715"/>
    <lineage>
        <taxon>Bacteria</taxon>
        <taxon>Pseudomonadati</taxon>
        <taxon>Pseudomonadota</taxon>
        <taxon>Gammaproteobacteria</taxon>
        <taxon>Cellvibrionales</taxon>
        <taxon>Spongiibacteraceae</taxon>
        <taxon>Sinobacterium</taxon>
    </lineage>
</organism>
<evidence type="ECO:0000256" key="3">
    <source>
        <dbReference type="ARBA" id="ARBA00022519"/>
    </source>
</evidence>
<keyword evidence="7" id="KW-0812">Transmembrane</keyword>
<dbReference type="InterPro" id="IPR029044">
    <property type="entry name" value="Nucleotide-diphossugar_trans"/>
</dbReference>
<dbReference type="RefSeq" id="WP_237444162.1">
    <property type="nucleotide sequence ID" value="NZ_CAKLPX010000001.1"/>
</dbReference>
<sequence>MITQANYCVVIPIFNHHQTIGDTVARVSAYSLPVIVVDDGSDQTTKQRLAQLSQQYSDMTLVTLAVNGGKGAAVMAGLQKAAAMGFTHSLQIDADGQHDSADIPRFLAASEAAPNRVISGRPVYDESVPKSRLYGRYITHFWVWLETLSFDLKDTMCGYRVYPLSAVIALLEKVELGRRMDFDIEVLVRLYWQGCEVDFIDTRVIYPDDGLSHFDALWDNVRLSYMHSRLFLGMLARSPRLLARKIAGRNRQQHWSSMAERGSVLGIKFMLGLYNILGRRAFSLMLKPVMGYYYLSAKQARLASTQYIKQLQSFDPGQGKLSSFQHFLSFGECMLDKLSAWSGGVTIDDVDILTPAVRNEILAHRERQQGLLLLGSHLGNIELCRALSDGYQGITVNAVVFTEHAESFNRVMAQINPDSSVNLLPVSNIGPETIIMLKQKIDAGEWVVIVGDRTSTTNEQRVVWQSFLGRPAPFAQGPFILASLLACPVYLIFGLKNNKRYQLSFEAFANPLILPRKERQQALATAVERYADRLENYCRQAPLQWFNFFDFWNLSGRKNDG</sequence>
<evidence type="ECO:0000259" key="8">
    <source>
        <dbReference type="Pfam" id="PF00535"/>
    </source>
</evidence>
<dbReference type="PANTHER" id="PTHR10859:SF91">
    <property type="entry name" value="DOLICHYL-PHOSPHATE BETA-GLUCOSYLTRANSFERASE"/>
    <property type="match status" value="1"/>
</dbReference>
<keyword evidence="10" id="KW-1185">Reference proteome</keyword>
<gene>
    <name evidence="9" type="ORF">SIN8267_01622</name>
</gene>
<keyword evidence="4" id="KW-0808">Transferase</keyword>
<evidence type="ECO:0000256" key="5">
    <source>
        <dbReference type="ARBA" id="ARBA00023136"/>
    </source>
</evidence>
<dbReference type="EMBL" id="CAKLPX010000001">
    <property type="protein sequence ID" value="CAH0991516.1"/>
    <property type="molecule type" value="Genomic_DNA"/>
</dbReference>
<dbReference type="PANTHER" id="PTHR10859">
    <property type="entry name" value="GLYCOSYL TRANSFERASE"/>
    <property type="match status" value="1"/>
</dbReference>
<dbReference type="Pfam" id="PF03279">
    <property type="entry name" value="Lip_A_acyltrans"/>
    <property type="match status" value="1"/>
</dbReference>
<dbReference type="InterPro" id="IPR004960">
    <property type="entry name" value="LipA_acyltrans"/>
</dbReference>
<evidence type="ECO:0000256" key="2">
    <source>
        <dbReference type="ARBA" id="ARBA00022475"/>
    </source>
</evidence>
<dbReference type="Gene3D" id="3.90.550.10">
    <property type="entry name" value="Spore Coat Polysaccharide Biosynthesis Protein SpsA, Chain A"/>
    <property type="match status" value="1"/>
</dbReference>
<evidence type="ECO:0000313" key="9">
    <source>
        <dbReference type="EMBL" id="CAH0991516.1"/>
    </source>
</evidence>